<keyword evidence="1" id="KW-0472">Membrane</keyword>
<gene>
    <name evidence="2" type="ORF">GCM10023307_19930</name>
</gene>
<dbReference type="RefSeq" id="WP_345303176.1">
    <property type="nucleotide sequence ID" value="NZ_BAABJE010000010.1"/>
</dbReference>
<dbReference type="EMBL" id="BAABJE010000010">
    <property type="protein sequence ID" value="GAA4794339.1"/>
    <property type="molecule type" value="Genomic_DNA"/>
</dbReference>
<evidence type="ECO:0000313" key="2">
    <source>
        <dbReference type="EMBL" id="GAA4794339.1"/>
    </source>
</evidence>
<organism evidence="2 3">
    <name type="scientific">Lysobacter hankyongensis</name>
    <dbReference type="NCBI Taxonomy" id="1176535"/>
    <lineage>
        <taxon>Bacteria</taxon>
        <taxon>Pseudomonadati</taxon>
        <taxon>Pseudomonadota</taxon>
        <taxon>Gammaproteobacteria</taxon>
        <taxon>Lysobacterales</taxon>
        <taxon>Lysobacteraceae</taxon>
        <taxon>Lysobacter</taxon>
    </lineage>
</organism>
<comment type="similarity">
    <text evidence="1">Belongs to the SURF1 family.</text>
</comment>
<dbReference type="InterPro" id="IPR002994">
    <property type="entry name" value="Surf1/Shy1"/>
</dbReference>
<reference evidence="3" key="1">
    <citation type="journal article" date="2019" name="Int. J. Syst. Evol. Microbiol.">
        <title>The Global Catalogue of Microorganisms (GCM) 10K type strain sequencing project: providing services to taxonomists for standard genome sequencing and annotation.</title>
        <authorList>
            <consortium name="The Broad Institute Genomics Platform"/>
            <consortium name="The Broad Institute Genome Sequencing Center for Infectious Disease"/>
            <person name="Wu L."/>
            <person name="Ma J."/>
        </authorList>
    </citation>
    <scope>NUCLEOTIDE SEQUENCE [LARGE SCALE GENOMIC DNA]</scope>
    <source>
        <strain evidence="3">JCM 18204</strain>
    </source>
</reference>
<comment type="caution">
    <text evidence="2">The sequence shown here is derived from an EMBL/GenBank/DDBJ whole genome shotgun (WGS) entry which is preliminary data.</text>
</comment>
<sequence length="246" mass="27047">MNPRRHPLFLWAIALLTMALFARLGVWQLDRSHEKRAMLEAASRALASRVPQPLSVVGDASRRQRYDWVEIEGRFADAPAVLLDNQQHAGRVGVRAYRRFDVRGGPPLLVDLGWVALPLDRLMPPVPRDVSRTALSGLLLPPPGAGLGMGAPATLADGTLLTTTIDLQALRVPLQAPTLAPRVLRPAPDAGFGFQRDFDILPNTLPPERHLGYAVQWFALALAVLITALLLTWRARRAAQRHRSAS</sequence>
<keyword evidence="1" id="KW-1133">Transmembrane helix</keyword>
<keyword evidence="1" id="KW-1003">Cell membrane</keyword>
<feature type="transmembrane region" description="Helical" evidence="1">
    <location>
        <begin position="211"/>
        <end position="233"/>
    </location>
</feature>
<protein>
    <recommendedName>
        <fullName evidence="1">SURF1-like protein</fullName>
    </recommendedName>
</protein>
<name>A0ABP9BE59_9GAMM</name>
<comment type="subcellular location">
    <subcellularLocation>
        <location evidence="1">Cell membrane</location>
        <topology evidence="1">Multi-pass membrane protein</topology>
    </subcellularLocation>
</comment>
<keyword evidence="3" id="KW-1185">Reference proteome</keyword>
<keyword evidence="1" id="KW-0812">Transmembrane</keyword>
<dbReference type="Proteomes" id="UP001499959">
    <property type="component" value="Unassembled WGS sequence"/>
</dbReference>
<evidence type="ECO:0000256" key="1">
    <source>
        <dbReference type="RuleBase" id="RU363076"/>
    </source>
</evidence>
<comment type="caution">
    <text evidence="1">Lacks conserved residue(s) required for the propagation of feature annotation.</text>
</comment>
<dbReference type="CDD" id="cd06662">
    <property type="entry name" value="SURF1"/>
    <property type="match status" value="1"/>
</dbReference>
<accession>A0ABP9BE59</accession>
<evidence type="ECO:0000313" key="3">
    <source>
        <dbReference type="Proteomes" id="UP001499959"/>
    </source>
</evidence>
<dbReference type="Pfam" id="PF02104">
    <property type="entry name" value="SURF1"/>
    <property type="match status" value="1"/>
</dbReference>
<proteinExistence type="inferred from homology"/>
<dbReference type="PROSITE" id="PS50895">
    <property type="entry name" value="SURF1"/>
    <property type="match status" value="1"/>
</dbReference>